<feature type="region of interest" description="Disordered" evidence="1">
    <location>
        <begin position="37"/>
        <end position="71"/>
    </location>
</feature>
<gene>
    <name evidence="3" type="primary">LOC113468699</name>
</gene>
<dbReference type="AlphaFoldDB" id="A0A3Q0J3R3"/>
<evidence type="ECO:0000313" key="3">
    <source>
        <dbReference type="RefSeq" id="XP_026681608.1"/>
    </source>
</evidence>
<protein>
    <submittedName>
        <fullName evidence="3">RNA polymerase II-associated protein 3-like</fullName>
    </submittedName>
</protein>
<name>A0A3Q0J3R3_DIACI</name>
<dbReference type="PaxDb" id="121845-A0A3Q0J3R3"/>
<evidence type="ECO:0000313" key="2">
    <source>
        <dbReference type="Proteomes" id="UP000079169"/>
    </source>
</evidence>
<keyword evidence="2" id="KW-1185">Reference proteome</keyword>
<dbReference type="GeneID" id="113468699"/>
<sequence>MDASAQIDILKQVRNNTEDFHQYARDLKLWETEMKRKDRELSEQSSVKDVPPIRKKTKKEESNTTSEKPQRISSFDYSSWEKFDVVSKCGAKKNPMYF</sequence>
<proteinExistence type="predicted"/>
<reference evidence="3" key="1">
    <citation type="submission" date="2025-08" db="UniProtKB">
        <authorList>
            <consortium name="RefSeq"/>
        </authorList>
    </citation>
    <scope>IDENTIFICATION</scope>
</reference>
<dbReference type="Proteomes" id="UP000079169">
    <property type="component" value="Unplaced"/>
</dbReference>
<dbReference type="RefSeq" id="XP_026681608.1">
    <property type="nucleotide sequence ID" value="XM_026825807.1"/>
</dbReference>
<accession>A0A3Q0J3R3</accession>
<dbReference type="KEGG" id="dci:113468699"/>
<dbReference type="STRING" id="121845.A0A3Q0J3R3"/>
<organism evidence="2 3">
    <name type="scientific">Diaphorina citri</name>
    <name type="common">Asian citrus psyllid</name>
    <dbReference type="NCBI Taxonomy" id="121845"/>
    <lineage>
        <taxon>Eukaryota</taxon>
        <taxon>Metazoa</taxon>
        <taxon>Ecdysozoa</taxon>
        <taxon>Arthropoda</taxon>
        <taxon>Hexapoda</taxon>
        <taxon>Insecta</taxon>
        <taxon>Pterygota</taxon>
        <taxon>Neoptera</taxon>
        <taxon>Paraneoptera</taxon>
        <taxon>Hemiptera</taxon>
        <taxon>Sternorrhyncha</taxon>
        <taxon>Psylloidea</taxon>
        <taxon>Psyllidae</taxon>
        <taxon>Diaphorininae</taxon>
        <taxon>Diaphorina</taxon>
    </lineage>
</organism>
<evidence type="ECO:0000256" key="1">
    <source>
        <dbReference type="SAM" id="MobiDB-lite"/>
    </source>
</evidence>